<evidence type="ECO:0000313" key="4">
    <source>
        <dbReference type="Proteomes" id="UP001344447"/>
    </source>
</evidence>
<evidence type="ECO:0000256" key="2">
    <source>
        <dbReference type="SAM" id="SignalP"/>
    </source>
</evidence>
<feature type="compositionally biased region" description="Basic residues" evidence="1">
    <location>
        <begin position="357"/>
        <end position="370"/>
    </location>
</feature>
<protein>
    <submittedName>
        <fullName evidence="3">Uncharacterized protein</fullName>
    </submittedName>
</protein>
<dbReference type="EMBL" id="JAVFKY010000005">
    <property type="protein sequence ID" value="KAK5576397.1"/>
    <property type="molecule type" value="Genomic_DNA"/>
</dbReference>
<proteinExistence type="predicted"/>
<dbReference type="AlphaFoldDB" id="A0AAN7YUR3"/>
<feature type="region of interest" description="Disordered" evidence="1">
    <location>
        <begin position="256"/>
        <end position="383"/>
    </location>
</feature>
<feature type="compositionally biased region" description="Pro residues" evidence="1">
    <location>
        <begin position="305"/>
        <end position="314"/>
    </location>
</feature>
<keyword evidence="2" id="KW-0732">Signal</keyword>
<feature type="signal peptide" evidence="2">
    <location>
        <begin position="1"/>
        <end position="19"/>
    </location>
</feature>
<evidence type="ECO:0000313" key="3">
    <source>
        <dbReference type="EMBL" id="KAK5576397.1"/>
    </source>
</evidence>
<dbReference type="Proteomes" id="UP001344447">
    <property type="component" value="Unassembled WGS sequence"/>
</dbReference>
<feature type="compositionally biased region" description="Low complexity" evidence="1">
    <location>
        <begin position="267"/>
        <end position="294"/>
    </location>
</feature>
<evidence type="ECO:0000256" key="1">
    <source>
        <dbReference type="SAM" id="MobiDB-lite"/>
    </source>
</evidence>
<accession>A0AAN7YUR3</accession>
<sequence>MKLIIILLITIINLKLIYCQNSDNFPFFNCIGNLEYLGVDKVQPFGFNTDPYVLQWGESVNNTFPEVLVEISGENNPLLVGNLHPYEKLERENAQFFDVAGKQDIKSLMHYTCGKKESSVTFSFKEQFEKKKEFILLVFGMTPNAVLNIKAYDWSGQLLPGTTWQELERGLLHHGQKDIVRLQSNLNVGRASANLKWTGGSLTTYDIFYPSISSSKISKVELLLSHSCSAPECKGITLFYSLIANDLCYKQSPSIDVTTPPPTNRPSTQSPIQISASSSQSNTQSSSSSSSSPSSDDDILTFPPTETPTQPPTETPTEPLTEPPTDTPIDTTSGQSNDVPNPLRDGEDDITITIVPMRHRATRPPYRARRSQPPTQTIPSAWD</sequence>
<name>A0AAN7YUR3_9MYCE</name>
<organism evidence="3 4">
    <name type="scientific">Dictyostelium firmibasis</name>
    <dbReference type="NCBI Taxonomy" id="79012"/>
    <lineage>
        <taxon>Eukaryota</taxon>
        <taxon>Amoebozoa</taxon>
        <taxon>Evosea</taxon>
        <taxon>Eumycetozoa</taxon>
        <taxon>Dictyostelia</taxon>
        <taxon>Dictyosteliales</taxon>
        <taxon>Dictyosteliaceae</taxon>
        <taxon>Dictyostelium</taxon>
    </lineage>
</organism>
<feature type="compositionally biased region" description="Polar residues" evidence="1">
    <location>
        <begin position="372"/>
        <end position="383"/>
    </location>
</feature>
<gene>
    <name evidence="3" type="ORF">RB653_007540</name>
</gene>
<reference evidence="3 4" key="1">
    <citation type="submission" date="2023-11" db="EMBL/GenBank/DDBJ databases">
        <title>Dfirmibasis_genome.</title>
        <authorList>
            <person name="Edelbroek B."/>
            <person name="Kjellin J."/>
            <person name="Jerlstrom-Hultqvist J."/>
            <person name="Soderbom F."/>
        </authorList>
    </citation>
    <scope>NUCLEOTIDE SEQUENCE [LARGE SCALE GENOMIC DNA]</scope>
    <source>
        <strain evidence="3 4">TNS-C-14</strain>
    </source>
</reference>
<feature type="chain" id="PRO_5042909505" evidence="2">
    <location>
        <begin position="20"/>
        <end position="383"/>
    </location>
</feature>
<comment type="caution">
    <text evidence="3">The sequence shown here is derived from an EMBL/GenBank/DDBJ whole genome shotgun (WGS) entry which is preliminary data.</text>
</comment>
<keyword evidence="4" id="KW-1185">Reference proteome</keyword>